<name>H8L1Q1_FRAAD</name>
<proteinExistence type="inferred from homology"/>
<feature type="compositionally biased region" description="Low complexity" evidence="6">
    <location>
        <begin position="54"/>
        <end position="66"/>
    </location>
</feature>
<dbReference type="Proteomes" id="UP000005234">
    <property type="component" value="Chromosome"/>
</dbReference>
<dbReference type="InterPro" id="IPR051473">
    <property type="entry name" value="P2Ox-like"/>
</dbReference>
<evidence type="ECO:0000313" key="10">
    <source>
        <dbReference type="Proteomes" id="UP000005234"/>
    </source>
</evidence>
<evidence type="ECO:0000256" key="4">
    <source>
        <dbReference type="ARBA" id="ARBA00022827"/>
    </source>
</evidence>
<evidence type="ECO:0000256" key="1">
    <source>
        <dbReference type="ARBA" id="ARBA00001974"/>
    </source>
</evidence>
<evidence type="ECO:0000256" key="6">
    <source>
        <dbReference type="SAM" id="MobiDB-lite"/>
    </source>
</evidence>
<dbReference type="GO" id="GO:0016614">
    <property type="term" value="F:oxidoreductase activity, acting on CH-OH group of donors"/>
    <property type="evidence" value="ECO:0007669"/>
    <property type="project" value="InterPro"/>
</dbReference>
<dbReference type="Pfam" id="PF00732">
    <property type="entry name" value="GMC_oxred_N"/>
    <property type="match status" value="1"/>
</dbReference>
<accession>H8L1Q1</accession>
<keyword evidence="3" id="KW-0285">Flavoprotein</keyword>
<dbReference type="RefSeq" id="WP_014402417.1">
    <property type="nucleotide sequence ID" value="NC_017033.1"/>
</dbReference>
<dbReference type="SUPFAM" id="SSF51905">
    <property type="entry name" value="FAD/NAD(P)-binding domain"/>
    <property type="match status" value="1"/>
</dbReference>
<dbReference type="HOGENOM" id="CLU_008878_4_1_6"/>
<dbReference type="InterPro" id="IPR036188">
    <property type="entry name" value="FAD/NAD-bd_sf"/>
</dbReference>
<evidence type="ECO:0000256" key="5">
    <source>
        <dbReference type="ARBA" id="ARBA00023002"/>
    </source>
</evidence>
<dbReference type="STRING" id="767434.Fraau_0942"/>
<comment type="similarity">
    <text evidence="2">Belongs to the GMC oxidoreductase family.</text>
</comment>
<dbReference type="InterPro" id="IPR007867">
    <property type="entry name" value="GMC_OxRtase_C"/>
</dbReference>
<gene>
    <name evidence="9" type="ordered locus">Fraau_0942</name>
</gene>
<dbReference type="Pfam" id="PF05199">
    <property type="entry name" value="GMC_oxred_C"/>
    <property type="match status" value="1"/>
</dbReference>
<feature type="domain" description="Glucose-methanol-choline oxidoreductase C-terminal" evidence="8">
    <location>
        <begin position="408"/>
        <end position="526"/>
    </location>
</feature>
<dbReference type="OrthoDB" id="9787779at2"/>
<feature type="region of interest" description="Disordered" evidence="6">
    <location>
        <begin position="54"/>
        <end position="74"/>
    </location>
</feature>
<keyword evidence="10" id="KW-1185">Reference proteome</keyword>
<evidence type="ECO:0000256" key="2">
    <source>
        <dbReference type="ARBA" id="ARBA00010790"/>
    </source>
</evidence>
<dbReference type="Gene3D" id="3.50.50.60">
    <property type="entry name" value="FAD/NAD(P)-binding domain"/>
    <property type="match status" value="2"/>
</dbReference>
<reference evidence="9" key="1">
    <citation type="submission" date="2012-02" db="EMBL/GenBank/DDBJ databases">
        <title>The complete genome of Frateuria aurantia DSM 6220.</title>
        <authorList>
            <consortium name="US DOE Joint Genome Institute (JGI-PGF)"/>
            <person name="Lucas S."/>
            <person name="Copeland A."/>
            <person name="Lapidus A."/>
            <person name="Glavina del Rio T."/>
            <person name="Dalin E."/>
            <person name="Tice H."/>
            <person name="Bruce D."/>
            <person name="Goodwin L."/>
            <person name="Pitluck S."/>
            <person name="Peters L."/>
            <person name="Ovchinnikova G."/>
            <person name="Teshima H."/>
            <person name="Kyrpides N."/>
            <person name="Mavromatis K."/>
            <person name="Ivanova N."/>
            <person name="Brettin T."/>
            <person name="Detter J.C."/>
            <person name="Han C."/>
            <person name="Larimer F."/>
            <person name="Land M."/>
            <person name="Hauser L."/>
            <person name="Markowitz V."/>
            <person name="Cheng J.-F."/>
            <person name="Hugenholtz P."/>
            <person name="Woyke T."/>
            <person name="Wu D."/>
            <person name="Brambilla E."/>
            <person name="Klenk H.-P."/>
            <person name="Eisen J.A."/>
        </authorList>
    </citation>
    <scope>NUCLEOTIDE SEQUENCE</scope>
    <source>
        <strain evidence="9">DSM 6220</strain>
    </source>
</reference>
<evidence type="ECO:0000259" key="7">
    <source>
        <dbReference type="Pfam" id="PF00732"/>
    </source>
</evidence>
<evidence type="ECO:0000313" key="9">
    <source>
        <dbReference type="EMBL" id="AFC85411.1"/>
    </source>
</evidence>
<dbReference type="InterPro" id="IPR000172">
    <property type="entry name" value="GMC_OxRdtase_N"/>
</dbReference>
<dbReference type="AlphaFoldDB" id="H8L1Q1"/>
<comment type="cofactor">
    <cofactor evidence="1">
        <name>FAD</name>
        <dbReference type="ChEBI" id="CHEBI:57692"/>
    </cofactor>
</comment>
<dbReference type="PANTHER" id="PTHR42784:SF1">
    <property type="entry name" value="PYRANOSE 2-OXIDASE"/>
    <property type="match status" value="1"/>
</dbReference>
<keyword evidence="5" id="KW-0560">Oxidoreductase</keyword>
<dbReference type="KEGG" id="fau:Fraau_0942"/>
<dbReference type="SUPFAM" id="SSF54373">
    <property type="entry name" value="FAD-linked reductases, C-terminal domain"/>
    <property type="match status" value="1"/>
</dbReference>
<protein>
    <submittedName>
        <fullName evidence="9">Choline dehydrogenase-like flavoprotein</fullName>
    </submittedName>
</protein>
<keyword evidence="4" id="KW-0274">FAD</keyword>
<dbReference type="eggNOG" id="COG2303">
    <property type="taxonomic scope" value="Bacteria"/>
</dbReference>
<dbReference type="GO" id="GO:0050660">
    <property type="term" value="F:flavin adenine dinucleotide binding"/>
    <property type="evidence" value="ECO:0007669"/>
    <property type="project" value="InterPro"/>
</dbReference>
<dbReference type="PANTHER" id="PTHR42784">
    <property type="entry name" value="PYRANOSE 2-OXIDASE"/>
    <property type="match status" value="1"/>
</dbReference>
<organism evidence="9 10">
    <name type="scientific">Frateuria aurantia (strain ATCC 33424 / DSM 6220 / KCTC 2777 / LMG 1558 / NBRC 3245 / NCIMB 13370)</name>
    <name type="common">Acetobacter aurantius</name>
    <dbReference type="NCBI Taxonomy" id="767434"/>
    <lineage>
        <taxon>Bacteria</taxon>
        <taxon>Pseudomonadati</taxon>
        <taxon>Pseudomonadota</taxon>
        <taxon>Gammaproteobacteria</taxon>
        <taxon>Lysobacterales</taxon>
        <taxon>Rhodanobacteraceae</taxon>
        <taxon>Frateuria</taxon>
    </lineage>
</organism>
<feature type="domain" description="Glucose-methanol-choline oxidoreductase N-terminal" evidence="7">
    <location>
        <begin position="10"/>
        <end position="320"/>
    </location>
</feature>
<sequence length="537" mass="59381">MAVQQQYDADAIVVGSGLIGSVAAHNLARQGKSVIQLEAGPRVPRWKIVEGFRNSGNASSNGGNRNQPYPNEPWARTSFTPGYIENTGPVEYIPGMLRLVGGTTWHWGGACWRILPNDFKLKSLYGVGRDWPISYEDLEPFYSRVEIEMGVSGDDHADYSGHNGAPYPPRSVPFPVRPQELSYLSQRFAARVAEGGYPFTYQPNGRATDPYGERPACVGNNNCSPICPIGAQYSGDRHATMAERAGARLIPNAVAYKIEKGPDGKKIVAIHYYDQDGKSHRLTARYFVIAAHAIETPRLLLLSDVANSSDMVGRNLMDHNAFSLSMLADEPLWSGRGPVQQGDVLRWRDGDFRRQHGAIRYEVGNFVGNVPITRRLLEQGVMGPELDKQIRHMAARFISVSSNIESLPDPANRVSLHAHNRDKFGLPQLSINYDVSAYVRAGGEVVKQDFLNFQKLLGAEVFEKNISVWENRDHPMGTVIMGENPRDSVVNHECRTHDHDNLFLATTGVMPAAQAFNPTMTGAALAMRSTDIIAREI</sequence>
<evidence type="ECO:0000259" key="8">
    <source>
        <dbReference type="Pfam" id="PF05199"/>
    </source>
</evidence>
<dbReference type="EMBL" id="CP003350">
    <property type="protein sequence ID" value="AFC85411.1"/>
    <property type="molecule type" value="Genomic_DNA"/>
</dbReference>
<evidence type="ECO:0000256" key="3">
    <source>
        <dbReference type="ARBA" id="ARBA00022630"/>
    </source>
</evidence>